<feature type="region of interest" description="Disordered" evidence="1">
    <location>
        <begin position="25"/>
        <end position="94"/>
    </location>
</feature>
<feature type="compositionally biased region" description="Basic residues" evidence="1">
    <location>
        <begin position="25"/>
        <end position="34"/>
    </location>
</feature>
<accession>A0A916NQW6</accession>
<sequence length="94" mass="9844">MSPGIAGLIIIILLLGALAVRAAVRKPGRPRRHDPRSTDAAHFGLTAADEAHRHHHHHPHHHHHHGHHAGDNGHHGHGHSDSSGDSGGGGGEGD</sequence>
<keyword evidence="3" id="KW-1185">Reference proteome</keyword>
<feature type="compositionally biased region" description="Basic residues" evidence="1">
    <location>
        <begin position="53"/>
        <end position="67"/>
    </location>
</feature>
<feature type="compositionally biased region" description="Basic and acidic residues" evidence="1">
    <location>
        <begin position="68"/>
        <end position="82"/>
    </location>
</feature>
<dbReference type="Proteomes" id="UP000693672">
    <property type="component" value="Unassembled WGS sequence"/>
</dbReference>
<dbReference type="RefSeq" id="WP_218094096.1">
    <property type="nucleotide sequence ID" value="NZ_CAJVAS010000023.1"/>
</dbReference>
<reference evidence="2" key="1">
    <citation type="submission" date="2021-06" db="EMBL/GenBank/DDBJ databases">
        <authorList>
            <person name="Criscuolo A."/>
        </authorList>
    </citation>
    <scope>NUCLEOTIDE SEQUENCE</scope>
    <source>
        <strain evidence="2">CIP111600</strain>
    </source>
</reference>
<proteinExistence type="predicted"/>
<evidence type="ECO:0000313" key="3">
    <source>
        <dbReference type="Proteomes" id="UP000693672"/>
    </source>
</evidence>
<name>A0A916NQW6_9BACL</name>
<evidence type="ECO:0000256" key="1">
    <source>
        <dbReference type="SAM" id="MobiDB-lite"/>
    </source>
</evidence>
<protein>
    <submittedName>
        <fullName evidence="2">Uncharacterized protein</fullName>
    </submittedName>
</protein>
<feature type="compositionally biased region" description="Gly residues" evidence="1">
    <location>
        <begin position="85"/>
        <end position="94"/>
    </location>
</feature>
<organism evidence="2 3">
    <name type="scientific">Paenibacillus solanacearum</name>
    <dbReference type="NCBI Taxonomy" id="2048548"/>
    <lineage>
        <taxon>Bacteria</taxon>
        <taxon>Bacillati</taxon>
        <taxon>Bacillota</taxon>
        <taxon>Bacilli</taxon>
        <taxon>Bacillales</taxon>
        <taxon>Paenibacillaceae</taxon>
        <taxon>Paenibacillus</taxon>
    </lineage>
</organism>
<dbReference type="AlphaFoldDB" id="A0A916NQW6"/>
<evidence type="ECO:0000313" key="2">
    <source>
        <dbReference type="EMBL" id="CAG7642733.1"/>
    </source>
</evidence>
<gene>
    <name evidence="2" type="ORF">PAESOLCIP111_04376</name>
</gene>
<comment type="caution">
    <text evidence="2">The sequence shown here is derived from an EMBL/GenBank/DDBJ whole genome shotgun (WGS) entry which is preliminary data.</text>
</comment>
<dbReference type="EMBL" id="CAJVAS010000023">
    <property type="protein sequence ID" value="CAG7642733.1"/>
    <property type="molecule type" value="Genomic_DNA"/>
</dbReference>